<feature type="compositionally biased region" description="Pro residues" evidence="1">
    <location>
        <begin position="155"/>
        <end position="176"/>
    </location>
</feature>
<protein>
    <recommendedName>
        <fullName evidence="4">Tetratricopeptide repeat protein</fullName>
    </recommendedName>
</protein>
<proteinExistence type="predicted"/>
<comment type="caution">
    <text evidence="2">The sequence shown here is derived from an EMBL/GenBank/DDBJ whole genome shotgun (WGS) entry which is preliminary data.</text>
</comment>
<gene>
    <name evidence="2" type="ORF">GCM10009801_12420</name>
</gene>
<evidence type="ECO:0000313" key="3">
    <source>
        <dbReference type="Proteomes" id="UP001500016"/>
    </source>
</evidence>
<keyword evidence="3" id="KW-1185">Reference proteome</keyword>
<evidence type="ECO:0000313" key="2">
    <source>
        <dbReference type="EMBL" id="GAA2066238.1"/>
    </source>
</evidence>
<feature type="compositionally biased region" description="Pro residues" evidence="1">
    <location>
        <begin position="22"/>
        <end position="32"/>
    </location>
</feature>
<accession>A0ABP5H9J4</accession>
<organism evidence="2 3">
    <name type="scientific">Streptomyces albiaxialis</name>
    <dbReference type="NCBI Taxonomy" id="329523"/>
    <lineage>
        <taxon>Bacteria</taxon>
        <taxon>Bacillati</taxon>
        <taxon>Actinomycetota</taxon>
        <taxon>Actinomycetes</taxon>
        <taxon>Kitasatosporales</taxon>
        <taxon>Streptomycetaceae</taxon>
        <taxon>Streptomyces</taxon>
    </lineage>
</organism>
<evidence type="ECO:0008006" key="4">
    <source>
        <dbReference type="Google" id="ProtNLM"/>
    </source>
</evidence>
<dbReference type="Proteomes" id="UP001500016">
    <property type="component" value="Unassembled WGS sequence"/>
</dbReference>
<feature type="region of interest" description="Disordered" evidence="1">
    <location>
        <begin position="1"/>
        <end position="33"/>
    </location>
</feature>
<feature type="compositionally biased region" description="Pro residues" evidence="1">
    <location>
        <begin position="121"/>
        <end position="137"/>
    </location>
</feature>
<sequence>MFKKKPEQHWKAQAPDGEPAAAPAPSPAPSPAPAVWDVLIGRDGRVVVGGEDFPVPAGEPVHVAVLDAMHYVARTQGEPVEVVIVDELEEYATHIEVGPDGSSRLLQEGPPDGDATEVLPPVEPEPQPAPQAAPRPSPRPEEATAVLPVIEPEPEPTPAPVAPYVPEPAPAPAPAPPEERRPSVAPVGSPPVPDELAPLVTGIGRALDTGSPERAAALAFRLREHATRLFGAEHPLRLEALELEAFAAYRCGNFPDATVLCLELSRMRHRQGDPRAHEDLTRAAAAWSSIEDLTEVVDHGRALLAVWSQQGSGGAMDTEMVNRIIRRIHALTRIDADPEVTGVEREIAGQR</sequence>
<evidence type="ECO:0000256" key="1">
    <source>
        <dbReference type="SAM" id="MobiDB-lite"/>
    </source>
</evidence>
<feature type="compositionally biased region" description="Basic and acidic residues" evidence="1">
    <location>
        <begin position="1"/>
        <end position="10"/>
    </location>
</feature>
<name>A0ABP5H9J4_9ACTN</name>
<dbReference type="EMBL" id="BAAAPE010000002">
    <property type="protein sequence ID" value="GAA2066238.1"/>
    <property type="molecule type" value="Genomic_DNA"/>
</dbReference>
<feature type="region of interest" description="Disordered" evidence="1">
    <location>
        <begin position="95"/>
        <end position="196"/>
    </location>
</feature>
<reference evidence="3" key="1">
    <citation type="journal article" date="2019" name="Int. J. Syst. Evol. Microbiol.">
        <title>The Global Catalogue of Microorganisms (GCM) 10K type strain sequencing project: providing services to taxonomists for standard genome sequencing and annotation.</title>
        <authorList>
            <consortium name="The Broad Institute Genomics Platform"/>
            <consortium name="The Broad Institute Genome Sequencing Center for Infectious Disease"/>
            <person name="Wu L."/>
            <person name="Ma J."/>
        </authorList>
    </citation>
    <scope>NUCLEOTIDE SEQUENCE [LARGE SCALE GENOMIC DNA]</scope>
    <source>
        <strain evidence="3">JCM 15478</strain>
    </source>
</reference>
<dbReference type="RefSeq" id="WP_344524845.1">
    <property type="nucleotide sequence ID" value="NZ_BAAAPE010000002.1"/>
</dbReference>